<evidence type="ECO:0000259" key="13">
    <source>
        <dbReference type="PROSITE" id="PS51782"/>
    </source>
</evidence>
<evidence type="ECO:0000256" key="11">
    <source>
        <dbReference type="SAM" id="SignalP"/>
    </source>
</evidence>
<dbReference type="InterPro" id="IPR056563">
    <property type="entry name" value="LysM3_LYK4_5"/>
</dbReference>
<feature type="domain" description="Protein kinase" evidence="12">
    <location>
        <begin position="299"/>
        <end position="598"/>
    </location>
</feature>
<feature type="signal peptide" evidence="11">
    <location>
        <begin position="1"/>
        <end position="21"/>
    </location>
</feature>
<dbReference type="SUPFAM" id="SSF56112">
    <property type="entry name" value="Protein kinase-like (PK-like)"/>
    <property type="match status" value="1"/>
</dbReference>
<dbReference type="Gene3D" id="3.10.350.10">
    <property type="entry name" value="LysM domain"/>
    <property type="match status" value="1"/>
</dbReference>
<dbReference type="CDD" id="cd00118">
    <property type="entry name" value="LysM"/>
    <property type="match status" value="1"/>
</dbReference>
<dbReference type="Proteomes" id="UP001177003">
    <property type="component" value="Chromosome 1"/>
</dbReference>
<dbReference type="InterPro" id="IPR001245">
    <property type="entry name" value="Ser-Thr/Tyr_kinase_cat_dom"/>
</dbReference>
<dbReference type="Pfam" id="PF23446">
    <property type="entry name" value="LysM1_NFP_LYK"/>
    <property type="match status" value="1"/>
</dbReference>
<evidence type="ECO:0000256" key="8">
    <source>
        <dbReference type="ARBA" id="ARBA00023136"/>
    </source>
</evidence>
<evidence type="ECO:0000313" key="14">
    <source>
        <dbReference type="EMBL" id="CAI9266983.1"/>
    </source>
</evidence>
<evidence type="ECO:0000256" key="4">
    <source>
        <dbReference type="ARBA" id="ARBA00022729"/>
    </source>
</evidence>
<dbReference type="Pfam" id="PF07714">
    <property type="entry name" value="PK_Tyr_Ser-Thr"/>
    <property type="match status" value="1"/>
</dbReference>
<keyword evidence="3 10" id="KW-0812">Transmembrane</keyword>
<organism evidence="14 15">
    <name type="scientific">Lactuca saligna</name>
    <name type="common">Willowleaf lettuce</name>
    <dbReference type="NCBI Taxonomy" id="75948"/>
    <lineage>
        <taxon>Eukaryota</taxon>
        <taxon>Viridiplantae</taxon>
        <taxon>Streptophyta</taxon>
        <taxon>Embryophyta</taxon>
        <taxon>Tracheophyta</taxon>
        <taxon>Spermatophyta</taxon>
        <taxon>Magnoliopsida</taxon>
        <taxon>eudicotyledons</taxon>
        <taxon>Gunneridae</taxon>
        <taxon>Pentapetalae</taxon>
        <taxon>asterids</taxon>
        <taxon>campanulids</taxon>
        <taxon>Asterales</taxon>
        <taxon>Asteraceae</taxon>
        <taxon>Cichorioideae</taxon>
        <taxon>Cichorieae</taxon>
        <taxon>Lactucinae</taxon>
        <taxon>Lactuca</taxon>
    </lineage>
</organism>
<dbReference type="InterPro" id="IPR056562">
    <property type="entry name" value="LysM2_CERK1_LYK3_4_5"/>
</dbReference>
<dbReference type="Gene3D" id="3.30.200.20">
    <property type="entry name" value="Phosphorylase Kinase, domain 1"/>
    <property type="match status" value="1"/>
</dbReference>
<evidence type="ECO:0000256" key="2">
    <source>
        <dbReference type="ARBA" id="ARBA00022475"/>
    </source>
</evidence>
<evidence type="ECO:0000256" key="3">
    <source>
        <dbReference type="ARBA" id="ARBA00022692"/>
    </source>
</evidence>
<dbReference type="FunFam" id="1.10.510.10:FF:000468">
    <property type="entry name" value="PTI1-like tyrosine-protein kinase 3"/>
    <property type="match status" value="1"/>
</dbReference>
<proteinExistence type="predicted"/>
<dbReference type="PROSITE" id="PS51782">
    <property type="entry name" value="LYSM"/>
    <property type="match status" value="1"/>
</dbReference>
<dbReference type="InterPro" id="IPR000719">
    <property type="entry name" value="Prot_kinase_dom"/>
</dbReference>
<protein>
    <recommendedName>
        <fullName evidence="16">Protein kinase domain-containing protein</fullName>
    </recommendedName>
</protein>
<dbReference type="GO" id="GO:0004672">
    <property type="term" value="F:protein kinase activity"/>
    <property type="evidence" value="ECO:0007669"/>
    <property type="project" value="InterPro"/>
</dbReference>
<dbReference type="GO" id="GO:0051707">
    <property type="term" value="P:response to other organism"/>
    <property type="evidence" value="ECO:0007669"/>
    <property type="project" value="UniProtKB-ARBA"/>
</dbReference>
<evidence type="ECO:0000256" key="1">
    <source>
        <dbReference type="ARBA" id="ARBA00004162"/>
    </source>
</evidence>
<evidence type="ECO:0000259" key="12">
    <source>
        <dbReference type="PROSITE" id="PS50011"/>
    </source>
</evidence>
<keyword evidence="8 10" id="KW-0472">Membrane</keyword>
<dbReference type="PANTHER" id="PTHR45927">
    <property type="entry name" value="LYSM-DOMAIN RECEPTOR-LIKE KINASE-RELATED"/>
    <property type="match status" value="1"/>
</dbReference>
<name>A0AA35VUF5_LACSI</name>
<evidence type="ECO:0000313" key="15">
    <source>
        <dbReference type="Proteomes" id="UP001177003"/>
    </source>
</evidence>
<dbReference type="GO" id="GO:0005524">
    <property type="term" value="F:ATP binding"/>
    <property type="evidence" value="ECO:0007669"/>
    <property type="project" value="UniProtKB-KW"/>
</dbReference>
<dbReference type="InterPro" id="IPR011009">
    <property type="entry name" value="Kinase-like_dom_sf"/>
</dbReference>
<dbReference type="AlphaFoldDB" id="A0AA35VUF5"/>
<evidence type="ECO:0000256" key="7">
    <source>
        <dbReference type="ARBA" id="ARBA00022989"/>
    </source>
</evidence>
<keyword evidence="5" id="KW-0547">Nucleotide-binding</keyword>
<dbReference type="Pfam" id="PF23473">
    <property type="entry name" value="LysM3_LYK4_5"/>
    <property type="match status" value="1"/>
</dbReference>
<dbReference type="Pfam" id="PF23472">
    <property type="entry name" value="LysM2_CERK1_LYK3_4_5"/>
    <property type="match status" value="1"/>
</dbReference>
<evidence type="ECO:0008006" key="16">
    <source>
        <dbReference type="Google" id="ProtNLM"/>
    </source>
</evidence>
<evidence type="ECO:0000256" key="6">
    <source>
        <dbReference type="ARBA" id="ARBA00022840"/>
    </source>
</evidence>
<gene>
    <name evidence="14" type="ORF">LSALG_LOCUS7500</name>
</gene>
<keyword evidence="2" id="KW-1003">Cell membrane</keyword>
<keyword evidence="15" id="KW-1185">Reference proteome</keyword>
<dbReference type="InterPro" id="IPR056561">
    <property type="entry name" value="NFP_LYK_LysM1"/>
</dbReference>
<reference evidence="14" key="1">
    <citation type="submission" date="2023-04" db="EMBL/GenBank/DDBJ databases">
        <authorList>
            <person name="Vijverberg K."/>
            <person name="Xiong W."/>
            <person name="Schranz E."/>
        </authorList>
    </citation>
    <scope>NUCLEOTIDE SEQUENCE</scope>
</reference>
<dbReference type="PROSITE" id="PS50011">
    <property type="entry name" value="PROTEIN_KINASE_DOM"/>
    <property type="match status" value="1"/>
</dbReference>
<dbReference type="GO" id="GO:0005886">
    <property type="term" value="C:plasma membrane"/>
    <property type="evidence" value="ECO:0007669"/>
    <property type="project" value="UniProtKB-SubCell"/>
</dbReference>
<dbReference type="PANTHER" id="PTHR45927:SF7">
    <property type="entry name" value="LYSM-DOMAIN RECEPTOR-LIKE KINASE"/>
    <property type="match status" value="1"/>
</dbReference>
<dbReference type="InterPro" id="IPR036779">
    <property type="entry name" value="LysM_dom_sf"/>
</dbReference>
<dbReference type="EMBL" id="OX465077">
    <property type="protein sequence ID" value="CAI9266983.1"/>
    <property type="molecule type" value="Genomic_DNA"/>
</dbReference>
<evidence type="ECO:0000256" key="10">
    <source>
        <dbReference type="SAM" id="Phobius"/>
    </source>
</evidence>
<feature type="transmembrane region" description="Helical" evidence="10">
    <location>
        <begin position="265"/>
        <end position="284"/>
    </location>
</feature>
<feature type="chain" id="PRO_5041275893" description="Protein kinase domain-containing protein" evidence="11">
    <location>
        <begin position="22"/>
        <end position="632"/>
    </location>
</feature>
<keyword evidence="4 11" id="KW-0732">Signal</keyword>
<accession>A0AA35VUF5</accession>
<keyword evidence="9" id="KW-1015">Disulfide bond</keyword>
<evidence type="ECO:0000256" key="5">
    <source>
        <dbReference type="ARBA" id="ARBA00022741"/>
    </source>
</evidence>
<evidence type="ECO:0000256" key="9">
    <source>
        <dbReference type="ARBA" id="ARBA00023157"/>
    </source>
</evidence>
<keyword evidence="7 10" id="KW-1133">Transmembrane helix</keyword>
<dbReference type="Gene3D" id="1.10.510.10">
    <property type="entry name" value="Transferase(Phosphotransferase) domain 1"/>
    <property type="match status" value="1"/>
</dbReference>
<feature type="domain" description="LysM" evidence="13">
    <location>
        <begin position="186"/>
        <end position="231"/>
    </location>
</feature>
<comment type="subcellular location">
    <subcellularLocation>
        <location evidence="1">Cell membrane</location>
        <topology evidence="1">Single-pass membrane protein</topology>
    </subcellularLocation>
</comment>
<dbReference type="InterPro" id="IPR052611">
    <property type="entry name" value="Plant_RLK_LysM"/>
</dbReference>
<sequence>MKWVLFNIIILICFQISSIRSQQQYTANQVLNCKTKDEFLYTCTGHHHHHHLSCQSFLIFKSKPPFDSVTTIAALMSSNPQELARINHVTETAVFPIDKDVVIPVNCSCSDRYNYQAITTFLLSPLGKTYFIVANLTFQGLSTCSSLMHANRYSEFDLEDGFELKVPLRCACPTKDQVLSGTKYLLTYSIVFKDNVPDIARRFNVSVESVLKANGFSETDPTLFPFTTILIPLTEEPSISRRVIRPETSTVPSAKRSKSKKPLKVGVPVVCSLLVFLGVLVIYMRKGKKVQDSEEMSHSRKDLLVEIASFERIIKAFSFRELQKATKNFDHKRRIKGSVYRGEFGNQIVAVKKTGIDVSMQVNMLSKINHINLTKLYGFCMNQDSLYLVFEYMKMGSLRDWLRSGKRSKETHGFCKRVQIAMDVAHGLHYLHNFAKPMYVHNNINSSNILLDSKMRAKISNFSHARTTDHVRVLTTRIVGSRGYMAPEYVGNGSVNSKVDVYSFGVVMLELISGKDAVFIEGGQEVLLSTTMATIMDDGGNAEKELRCMIDLADEEDGSMEYAVQMMKLSLTCVKQDPESRPSMDEVVSSLVRIHVDLQRTVDRCSERIILTKSDPFNEINVCDDDEEGCNV</sequence>
<dbReference type="InterPro" id="IPR018392">
    <property type="entry name" value="LysM"/>
</dbReference>
<keyword evidence="6" id="KW-0067">ATP-binding</keyword>